<dbReference type="PROSITE" id="PS50883">
    <property type="entry name" value="EAL"/>
    <property type="match status" value="1"/>
</dbReference>
<dbReference type="PANTHER" id="PTHR33121">
    <property type="entry name" value="CYCLIC DI-GMP PHOSPHODIESTERASE PDEF"/>
    <property type="match status" value="1"/>
</dbReference>
<reference evidence="2 3" key="1">
    <citation type="submission" date="2022-03" db="EMBL/GenBank/DDBJ databases">
        <title>Genomic Encyclopedia of Type Strains, Phase III (KMG-III): the genomes of soil and plant-associated and newly described type strains.</title>
        <authorList>
            <person name="Whitman W."/>
        </authorList>
    </citation>
    <scope>NUCLEOTIDE SEQUENCE [LARGE SCALE GENOMIC DNA]</scope>
    <source>
        <strain evidence="2 3">BSker1</strain>
    </source>
</reference>
<accession>A0ABT1G9M7</accession>
<dbReference type="Pfam" id="PF00563">
    <property type="entry name" value="EAL"/>
    <property type="match status" value="1"/>
</dbReference>
<dbReference type="SUPFAM" id="SSF141868">
    <property type="entry name" value="EAL domain-like"/>
    <property type="match status" value="1"/>
</dbReference>
<dbReference type="PANTHER" id="PTHR33121:SF15">
    <property type="entry name" value="BLUE LIGHT- AND TEMPERATURE-REGULATED ANTIREPRESSOR BLUF"/>
    <property type="match status" value="1"/>
</dbReference>
<dbReference type="InterPro" id="IPR050706">
    <property type="entry name" value="Cyclic-di-GMP_PDE-like"/>
</dbReference>
<sequence length="360" mass="39927">MVQKGACPACEVVPKGPSGKGNLYVSPPVPHTRKKIMVAAKAASLSMDESMPGVLGIHLDARQLDDLLRHLNGTLSRPEREECNALFLNEGEELTLSGLLQARPLAVMTARMEGEWLVQLMEDDQLFAHFHPIVEMNDPDRVFAHECLLRARDDKGGLISPAKIFAAANEADLMFHLDRAARLTAIRDAVRYDLAGKIFINFNPTAIYDPAFCLQTTVRATQDAGIDPSRLVFEVIESEEVRDVDHLTSILDFYRKAGFGVALDDLGSGYASLNLLSSLRPDYVKFDRELVRDIDINPYKQKVFIKLAEMAQDLGVLTVAEGIESETEWAFLQAHNVDFAQGFLFCKPDAPPQKPYNPAS</sequence>
<evidence type="ECO:0000313" key="3">
    <source>
        <dbReference type="Proteomes" id="UP001523550"/>
    </source>
</evidence>
<organism evidence="2 3">
    <name type="scientific">Natronospira proteinivora</name>
    <dbReference type="NCBI Taxonomy" id="1807133"/>
    <lineage>
        <taxon>Bacteria</taxon>
        <taxon>Pseudomonadati</taxon>
        <taxon>Pseudomonadota</taxon>
        <taxon>Gammaproteobacteria</taxon>
        <taxon>Natronospirales</taxon>
        <taxon>Natronospiraceae</taxon>
        <taxon>Natronospira</taxon>
    </lineage>
</organism>
<comment type="caution">
    <text evidence="2">The sequence shown here is derived from an EMBL/GenBank/DDBJ whole genome shotgun (WGS) entry which is preliminary data.</text>
</comment>
<feature type="domain" description="EAL" evidence="1">
    <location>
        <begin position="109"/>
        <end position="360"/>
    </location>
</feature>
<keyword evidence="3" id="KW-1185">Reference proteome</keyword>
<name>A0ABT1G9M7_9GAMM</name>
<dbReference type="InterPro" id="IPR001633">
    <property type="entry name" value="EAL_dom"/>
</dbReference>
<dbReference type="EMBL" id="JALJYF010000002">
    <property type="protein sequence ID" value="MCP1728010.1"/>
    <property type="molecule type" value="Genomic_DNA"/>
</dbReference>
<dbReference type="Gene3D" id="3.20.20.450">
    <property type="entry name" value="EAL domain"/>
    <property type="match status" value="1"/>
</dbReference>
<dbReference type="RefSeq" id="WP_253449288.1">
    <property type="nucleotide sequence ID" value="NZ_JALJYF010000002.1"/>
</dbReference>
<gene>
    <name evidence="2" type="ORF">J2T60_002010</name>
</gene>
<dbReference type="CDD" id="cd01948">
    <property type="entry name" value="EAL"/>
    <property type="match status" value="1"/>
</dbReference>
<evidence type="ECO:0000313" key="2">
    <source>
        <dbReference type="EMBL" id="MCP1728010.1"/>
    </source>
</evidence>
<proteinExistence type="predicted"/>
<dbReference type="InterPro" id="IPR035919">
    <property type="entry name" value="EAL_sf"/>
</dbReference>
<dbReference type="SMART" id="SM00052">
    <property type="entry name" value="EAL"/>
    <property type="match status" value="1"/>
</dbReference>
<protein>
    <submittedName>
        <fullName evidence="2">EAL domain-containing protein (Putative c-di-GMP-specific phosphodiesterase class I)</fullName>
    </submittedName>
</protein>
<dbReference type="Proteomes" id="UP001523550">
    <property type="component" value="Unassembled WGS sequence"/>
</dbReference>
<evidence type="ECO:0000259" key="1">
    <source>
        <dbReference type="PROSITE" id="PS50883"/>
    </source>
</evidence>